<keyword evidence="10 12" id="KW-0570">Pentose shunt</keyword>
<evidence type="ECO:0000313" key="17">
    <source>
        <dbReference type="EMBL" id="AZP36142.1"/>
    </source>
</evidence>
<reference evidence="17 18" key="1">
    <citation type="journal article" date="2018" name="Genome Biol. Evol.">
        <title>Partnering With a Pest: Genomes of Hemlock Woolly Adelgid Symbionts Reveal Atypical Nutritional Provisioning Patterns in Dual-Obligate Bacteria.</title>
        <authorList>
            <person name="Weglarz K.M."/>
            <person name="Havill N.P."/>
            <person name="Burke G.R."/>
            <person name="von Dohlen C.D."/>
        </authorList>
    </citation>
    <scope>NUCLEOTIDE SEQUENCE [LARGE SCALE GENOMIC DNA]</scope>
    <source>
        <strain evidence="17">ENA</strain>
    </source>
</reference>
<dbReference type="Gene3D" id="1.20.5.320">
    <property type="entry name" value="6-Phosphogluconate Dehydrogenase, domain 3"/>
    <property type="match status" value="1"/>
</dbReference>
<evidence type="ECO:0000256" key="9">
    <source>
        <dbReference type="ARBA" id="ARBA00023064"/>
    </source>
</evidence>
<evidence type="ECO:0000256" key="8">
    <source>
        <dbReference type="ARBA" id="ARBA00023002"/>
    </source>
</evidence>
<feature type="active site" description="Proton donor" evidence="13">
    <location>
        <position position="190"/>
    </location>
</feature>
<gene>
    <name evidence="17" type="primary">gnd</name>
    <name evidence="17" type="ORF">C3B56_00005</name>
</gene>
<keyword evidence="18" id="KW-1185">Reference proteome</keyword>
<dbReference type="GO" id="GO:0019521">
    <property type="term" value="P:D-gluconate metabolic process"/>
    <property type="evidence" value="ECO:0007669"/>
    <property type="project" value="UniProtKB-KW"/>
</dbReference>
<feature type="binding site" description="in other chain" evidence="14">
    <location>
        <begin position="128"/>
        <end position="130"/>
    </location>
    <ligand>
        <name>substrate</name>
        <note>ligand shared between dimeric partners</note>
    </ligand>
</feature>
<dbReference type="NCBIfam" id="TIGR00873">
    <property type="entry name" value="gnd"/>
    <property type="match status" value="1"/>
</dbReference>
<dbReference type="GO" id="GO:0004616">
    <property type="term" value="F:phosphogluconate dehydrogenase (decarboxylating) activity"/>
    <property type="evidence" value="ECO:0007669"/>
    <property type="project" value="UniProtKB-EC"/>
</dbReference>
<accession>A0A3S9J7C4</accession>
<dbReference type="NCBIfam" id="NF006765">
    <property type="entry name" value="PRK09287.1"/>
    <property type="match status" value="1"/>
</dbReference>
<evidence type="ECO:0000256" key="7">
    <source>
        <dbReference type="ARBA" id="ARBA00022857"/>
    </source>
</evidence>
<evidence type="ECO:0000256" key="12">
    <source>
        <dbReference type="PIRNR" id="PIRNR000109"/>
    </source>
</evidence>
<dbReference type="PRINTS" id="PR00076">
    <property type="entry name" value="6PGDHDRGNASE"/>
</dbReference>
<comment type="subunit">
    <text evidence="4 12">Homodimer.</text>
</comment>
<dbReference type="GO" id="GO:0050661">
    <property type="term" value="F:NADP binding"/>
    <property type="evidence" value="ECO:0007669"/>
    <property type="project" value="InterPro"/>
</dbReference>
<evidence type="ECO:0000256" key="5">
    <source>
        <dbReference type="ARBA" id="ARBA00013011"/>
    </source>
</evidence>
<feature type="binding site" description="in other chain" evidence="14">
    <location>
        <begin position="186"/>
        <end position="187"/>
    </location>
    <ligand>
        <name>substrate</name>
        <note>ligand shared between dimeric partners</note>
    </ligand>
</feature>
<name>A0A3S9J7C4_9ENTR</name>
<dbReference type="Pfam" id="PF03446">
    <property type="entry name" value="NAD_binding_2"/>
    <property type="match status" value="1"/>
</dbReference>
<dbReference type="InterPro" id="IPR006113">
    <property type="entry name" value="6PGDH_Gnd/GntZ"/>
</dbReference>
<dbReference type="Pfam" id="PF00393">
    <property type="entry name" value="6PGD"/>
    <property type="match status" value="1"/>
</dbReference>
<feature type="binding site" evidence="14">
    <location>
        <position position="451"/>
    </location>
    <ligand>
        <name>substrate</name>
        <note>ligand shared between dimeric partners</note>
    </ligand>
</feature>
<dbReference type="OrthoDB" id="9804542at2"/>
<evidence type="ECO:0000313" key="18">
    <source>
        <dbReference type="Proteomes" id="UP000274458"/>
    </source>
</evidence>
<dbReference type="SUPFAM" id="SSF48179">
    <property type="entry name" value="6-phosphogluconate dehydrogenase C-terminal domain-like"/>
    <property type="match status" value="1"/>
</dbReference>
<dbReference type="InterPro" id="IPR006115">
    <property type="entry name" value="6PGDH_NADP-bd"/>
</dbReference>
<dbReference type="FunFam" id="1.10.1040.10:FF:000032">
    <property type="entry name" value="6-phosphogluconate dehydrogenase, decarboxylating"/>
    <property type="match status" value="1"/>
</dbReference>
<dbReference type="InterPro" id="IPR006183">
    <property type="entry name" value="Pgluconate_DH"/>
</dbReference>
<comment type="catalytic activity">
    <reaction evidence="11 12 15">
        <text>6-phospho-D-gluconate + NADP(+) = D-ribulose 5-phosphate + CO2 + NADPH</text>
        <dbReference type="Rhea" id="RHEA:10116"/>
        <dbReference type="ChEBI" id="CHEBI:16526"/>
        <dbReference type="ChEBI" id="CHEBI:57783"/>
        <dbReference type="ChEBI" id="CHEBI:58121"/>
        <dbReference type="ChEBI" id="CHEBI:58349"/>
        <dbReference type="ChEBI" id="CHEBI:58759"/>
        <dbReference type="EC" id="1.1.1.44"/>
    </reaction>
</comment>
<dbReference type="InterPro" id="IPR008927">
    <property type="entry name" value="6-PGluconate_DH-like_C_sf"/>
</dbReference>
<dbReference type="Proteomes" id="UP000274458">
    <property type="component" value="Chromosome"/>
</dbReference>
<dbReference type="GO" id="GO:0006098">
    <property type="term" value="P:pentose-phosphate shunt"/>
    <property type="evidence" value="ECO:0007669"/>
    <property type="project" value="UniProtKB-UniPathway"/>
</dbReference>
<dbReference type="PROSITE" id="PS00461">
    <property type="entry name" value="6PGD"/>
    <property type="match status" value="1"/>
</dbReference>
<evidence type="ECO:0000259" key="16">
    <source>
        <dbReference type="SMART" id="SM01350"/>
    </source>
</evidence>
<dbReference type="SUPFAM" id="SSF51735">
    <property type="entry name" value="NAD(P)-binding Rossmann-fold domains"/>
    <property type="match status" value="1"/>
</dbReference>
<feature type="binding site" description="in other chain" evidence="14">
    <location>
        <position position="261"/>
    </location>
    <ligand>
        <name>substrate</name>
        <note>ligand shared between dimeric partners</note>
    </ligand>
</feature>
<dbReference type="EMBL" id="CP026513">
    <property type="protein sequence ID" value="AZP36142.1"/>
    <property type="molecule type" value="Genomic_DNA"/>
</dbReference>
<dbReference type="InterPro" id="IPR036291">
    <property type="entry name" value="NAD(P)-bd_dom_sf"/>
</dbReference>
<feature type="binding site" description="in other chain" evidence="14">
    <location>
        <position position="191"/>
    </location>
    <ligand>
        <name>substrate</name>
        <note>ligand shared between dimeric partners</note>
    </ligand>
</feature>
<dbReference type="RefSeq" id="WP_126071405.1">
    <property type="nucleotide sequence ID" value="NZ_CP026513.1"/>
</dbReference>
<dbReference type="InterPro" id="IPR013328">
    <property type="entry name" value="6PGD_dom2"/>
</dbReference>
<feature type="binding site" evidence="14">
    <location>
        <position position="445"/>
    </location>
    <ligand>
        <name>substrate</name>
        <note>ligand shared between dimeric partners</note>
    </ligand>
</feature>
<feature type="binding site" description="in other chain" evidence="14">
    <location>
        <position position="102"/>
    </location>
    <ligand>
        <name>substrate</name>
        <note>ligand shared between dimeric partners</note>
    </ligand>
</feature>
<dbReference type="InterPro" id="IPR006184">
    <property type="entry name" value="6PGdom_BS"/>
</dbReference>
<protein>
    <recommendedName>
        <fullName evidence="6 12">6-phosphogluconate dehydrogenase, decarboxylating</fullName>
        <ecNumber evidence="5 12">1.1.1.44</ecNumber>
    </recommendedName>
</protein>
<evidence type="ECO:0000256" key="14">
    <source>
        <dbReference type="PIRSR" id="PIRSR000109-2"/>
    </source>
</evidence>
<feature type="active site" description="Proton acceptor" evidence="13">
    <location>
        <position position="183"/>
    </location>
</feature>
<dbReference type="PANTHER" id="PTHR11811">
    <property type="entry name" value="6-PHOSPHOGLUCONATE DEHYDROGENASE"/>
    <property type="match status" value="1"/>
</dbReference>
<proteinExistence type="inferred from homology"/>
<comment type="similarity">
    <text evidence="3 12 15">Belongs to the 6-phosphogluconate dehydrogenase family.</text>
</comment>
<keyword evidence="7 12" id="KW-0521">NADP</keyword>
<comment type="pathway">
    <text evidence="2 12 15">Carbohydrate degradation; pentose phosphate pathway; D-ribulose 5-phosphate from D-glucose 6-phosphate (oxidative stage): step 3/3.</text>
</comment>
<dbReference type="Gene3D" id="1.10.1040.10">
    <property type="entry name" value="N-(1-d-carboxylethyl)-l-norvaline Dehydrogenase, domain 2"/>
    <property type="match status" value="1"/>
</dbReference>
<keyword evidence="9 15" id="KW-0311">Gluconate utilization</keyword>
<dbReference type="PIRSF" id="PIRSF000109">
    <property type="entry name" value="6PGD"/>
    <property type="match status" value="1"/>
</dbReference>
<comment type="function">
    <text evidence="1 12">Catalyzes the oxidative decarboxylation of 6-phosphogluconate to ribulose 5-phosphate and CO(2), with concomitant reduction of NADP to NADPH.</text>
</comment>
<dbReference type="UniPathway" id="UPA00115">
    <property type="reaction ID" value="UER00410"/>
</dbReference>
<evidence type="ECO:0000256" key="3">
    <source>
        <dbReference type="ARBA" id="ARBA00008419"/>
    </source>
</evidence>
<dbReference type="EC" id="1.1.1.44" evidence="5 12"/>
<organism evidence="17 18">
    <name type="scientific">Candidatus Annandia adelgestsuga</name>
    <dbReference type="NCBI Taxonomy" id="1302411"/>
    <lineage>
        <taxon>Bacteria</taxon>
        <taxon>Pseudomonadati</taxon>
        <taxon>Pseudomonadota</taxon>
        <taxon>Gammaproteobacteria</taxon>
        <taxon>Enterobacterales</taxon>
        <taxon>Enterobacteriaceae</taxon>
        <taxon>Candidatus Annandia</taxon>
    </lineage>
</organism>
<sequence>MKKKQSIGVIGMAIMGKNLSLNISSNKYKVSVFNRSKEKTKIIVREKNKNIIPYYSIKSFINSLKKPKIIILMIKSGKSTINTINKLIKYLDPHDVIIDGGNSFFKDTMMISKVLFKKHIKFIGTGISGGEEGALNGPSIMPGGSFIAYEISKNILKRISSLTKINKPCISFIGPNGAGHYVKMIHNSIEYGNMQLIAESYFLLKSFFKNDNNKISKIFGKWNKGELNSYLIEITKEIIKKKNRNNKCYLIDLVSDVAESKGTGKWATQNALELEEISYVTTISLFERYISSLKKIREESSKEFSKIPILIYNNKTISLECIRKSLYLGILTSYIQGFNQLKSASLKYNWNLKLNNIAKVWESGCIIKSKCLEKIRNEYEKNNDSNLIYIDYFKDKINLYRLFLKKTILYSINNNIITPSLNSIFMYYNSYCSNNLPTSLVQAQRDCFGAHKYNRKDRKGYFHTNWVTKYNKNINNKY</sequence>
<feature type="domain" description="6-phosphogluconate dehydrogenase C-terminal" evidence="16">
    <location>
        <begin position="179"/>
        <end position="467"/>
    </location>
</feature>
<evidence type="ECO:0000256" key="6">
    <source>
        <dbReference type="ARBA" id="ARBA00018193"/>
    </source>
</evidence>
<evidence type="ECO:0000256" key="2">
    <source>
        <dbReference type="ARBA" id="ARBA00004874"/>
    </source>
</evidence>
<dbReference type="KEGG" id="aade:C3B56_00005"/>
<evidence type="ECO:0000256" key="15">
    <source>
        <dbReference type="RuleBase" id="RU000485"/>
    </source>
</evidence>
<keyword evidence="8 12" id="KW-0560">Oxidoreductase</keyword>
<evidence type="ECO:0000256" key="4">
    <source>
        <dbReference type="ARBA" id="ARBA00011738"/>
    </source>
</evidence>
<evidence type="ECO:0000256" key="13">
    <source>
        <dbReference type="PIRSR" id="PIRSR000109-1"/>
    </source>
</evidence>
<evidence type="ECO:0000256" key="10">
    <source>
        <dbReference type="ARBA" id="ARBA00023126"/>
    </source>
</evidence>
<dbReference type="Gene3D" id="3.40.50.720">
    <property type="entry name" value="NAD(P)-binding Rossmann-like Domain"/>
    <property type="match status" value="1"/>
</dbReference>
<evidence type="ECO:0000256" key="11">
    <source>
        <dbReference type="ARBA" id="ARBA00048640"/>
    </source>
</evidence>
<dbReference type="InterPro" id="IPR006114">
    <property type="entry name" value="6PGDH_C"/>
</dbReference>
<dbReference type="SMART" id="SM01350">
    <property type="entry name" value="6PGD"/>
    <property type="match status" value="1"/>
</dbReference>
<feature type="binding site" description="in other chain" evidence="14">
    <location>
        <position position="288"/>
    </location>
    <ligand>
        <name>substrate</name>
        <note>ligand shared between dimeric partners</note>
    </ligand>
</feature>
<evidence type="ECO:0000256" key="1">
    <source>
        <dbReference type="ARBA" id="ARBA00002526"/>
    </source>
</evidence>
<dbReference type="AlphaFoldDB" id="A0A3S9J7C4"/>